<dbReference type="EMBL" id="JAZBJZ010000001">
    <property type="protein sequence ID" value="MEE3715225.1"/>
    <property type="molecule type" value="Genomic_DNA"/>
</dbReference>
<dbReference type="Gene3D" id="3.30.450.20">
    <property type="entry name" value="PAS domain"/>
    <property type="match status" value="4"/>
</dbReference>
<dbReference type="FunFam" id="3.30.565.10:FF:000006">
    <property type="entry name" value="Sensor histidine kinase WalK"/>
    <property type="match status" value="1"/>
</dbReference>
<dbReference type="Pfam" id="PF00989">
    <property type="entry name" value="PAS"/>
    <property type="match status" value="1"/>
</dbReference>
<dbReference type="Proteomes" id="UP001333818">
    <property type="component" value="Unassembled WGS sequence"/>
</dbReference>
<dbReference type="NCBIfam" id="TIGR00229">
    <property type="entry name" value="sensory_box"/>
    <property type="match status" value="4"/>
</dbReference>
<comment type="caution">
    <text evidence="11">The sequence shown here is derived from an EMBL/GenBank/DDBJ whole genome shotgun (WGS) entry which is preliminary data.</text>
</comment>
<evidence type="ECO:0000256" key="6">
    <source>
        <dbReference type="ARBA" id="ARBA00023012"/>
    </source>
</evidence>
<dbReference type="EC" id="2.7.13.3" evidence="2"/>
<dbReference type="CDD" id="cd00082">
    <property type="entry name" value="HisKA"/>
    <property type="match status" value="1"/>
</dbReference>
<dbReference type="InterPro" id="IPR000700">
    <property type="entry name" value="PAS-assoc_C"/>
</dbReference>
<sequence length="933" mass="105197">MKQPEIPQNESERQAALDRYKILDTLPEQEYDDLTQLAARICGTPIALISLVDRDRQWFKSRVGIDAPETPRDISFCGHVVAENMKLIVPDATLDDRFADNPLVASDPNIRFYVGVPLTTPDSYTLGTLCAIDRQPKTLTTTQIEQLESLSRLVMSQLELRRSQDASQLFVSIVESSDDAIMTKTLDGTITSWNSAAEKIFGYTAREAIGQPMAMLIPPDRKEEEPQILAKIARGERIEHFETERVRKDGKRINISATISPVRDFEGKIILASKIARDITDRKASEDRLTSTLMLQQAILDSANFAIISTDLQGTIQSFNVAAENMLGYAAAEVVGKTSPAILHDLDEVVSQAKQLSQELHQEIEPGFEVFIAKAKLGQAAEQEWTYIRKDGSRFPVMLTITAIRTNQGEITGFLGIAKDITAQKQAEKQAFDITTALDRTAIVAITDVQGMINFVNDKFCEISKYSRDELLGQNHRILNSGHHPRQFFADMWKAIAKGETWQAEIKNRAKDGSFYWVDTTIVPFLNELGKPYQYLAIRKDITPRKAAELELQKLSLIASQTDNVAIVTNPQGTIEWVNESFQRVTGYTLAEAIGIKPGELLQGAKTDKETVAEIRYALARRQPFTGEILNYRKDGHPYWIELQINPVFDGEGKLTNFIAIEKEITNRKEIETNLKREVEERKRAVQELRVLAERLEVSNRELQDFAYVSSHDLQEPLRKIQAFGDRLKSSCKDSLDVKGLDYLERMLNAAGRAQILINDLLAFSRVTTKSKPFESVDLAEVLEGVLSDLEVRIEQTGATVEIDRLPVIDADPMQMRQILQNLIGNALKFQQEGVKPLIQVRSQIFQRYGQDWCEIRAIDNGIGFEQKYVDRIFQIFQRLHGRKTFEGTGIGLAICRKIAERHNGTLTAESEPDRGATFIFTLPIHQPKGELQ</sequence>
<evidence type="ECO:0000256" key="4">
    <source>
        <dbReference type="ARBA" id="ARBA00022679"/>
    </source>
</evidence>
<dbReference type="SMART" id="SM00387">
    <property type="entry name" value="HATPase_c"/>
    <property type="match status" value="1"/>
</dbReference>
<feature type="domain" description="PAC" evidence="10">
    <location>
        <begin position="500"/>
        <end position="554"/>
    </location>
</feature>
<evidence type="ECO:0000256" key="5">
    <source>
        <dbReference type="ARBA" id="ARBA00022777"/>
    </source>
</evidence>
<name>A0AAW9PVQ4_9CYAN</name>
<gene>
    <name evidence="11" type="ORF">V2H45_00540</name>
</gene>
<dbReference type="PROSITE" id="PS50112">
    <property type="entry name" value="PAS"/>
    <property type="match status" value="4"/>
</dbReference>
<dbReference type="GO" id="GO:0006355">
    <property type="term" value="P:regulation of DNA-templated transcription"/>
    <property type="evidence" value="ECO:0007669"/>
    <property type="project" value="InterPro"/>
</dbReference>
<dbReference type="SMART" id="SM00065">
    <property type="entry name" value="GAF"/>
    <property type="match status" value="1"/>
</dbReference>
<dbReference type="CDD" id="cd00130">
    <property type="entry name" value="PAS"/>
    <property type="match status" value="4"/>
</dbReference>
<dbReference type="SUPFAM" id="SSF55874">
    <property type="entry name" value="ATPase domain of HSP90 chaperone/DNA topoisomerase II/histidine kinase"/>
    <property type="match status" value="1"/>
</dbReference>
<feature type="domain" description="PAC" evidence="10">
    <location>
        <begin position="239"/>
        <end position="291"/>
    </location>
</feature>
<dbReference type="PANTHER" id="PTHR43304">
    <property type="entry name" value="PHYTOCHROME-LIKE PROTEIN CPH1"/>
    <property type="match status" value="1"/>
</dbReference>
<dbReference type="InterPro" id="IPR003018">
    <property type="entry name" value="GAF"/>
</dbReference>
<keyword evidence="4" id="KW-0808">Transferase</keyword>
<evidence type="ECO:0000256" key="3">
    <source>
        <dbReference type="ARBA" id="ARBA00022553"/>
    </source>
</evidence>
<dbReference type="Pfam" id="PF02518">
    <property type="entry name" value="HATPase_c"/>
    <property type="match status" value="1"/>
</dbReference>
<feature type="domain" description="PAS" evidence="9">
    <location>
        <begin position="444"/>
        <end position="485"/>
    </location>
</feature>
<comment type="catalytic activity">
    <reaction evidence="1">
        <text>ATP + protein L-histidine = ADP + protein N-phospho-L-histidine.</text>
        <dbReference type="EC" id="2.7.13.3"/>
    </reaction>
</comment>
<protein>
    <recommendedName>
        <fullName evidence="2">histidine kinase</fullName>
        <ecNumber evidence="2">2.7.13.3</ecNumber>
    </recommendedName>
</protein>
<dbReference type="Pfam" id="PF00512">
    <property type="entry name" value="HisKA"/>
    <property type="match status" value="1"/>
</dbReference>
<dbReference type="PRINTS" id="PR00344">
    <property type="entry name" value="BCTRLSENSOR"/>
</dbReference>
<dbReference type="Gene3D" id="3.30.565.10">
    <property type="entry name" value="Histidine kinase-like ATPase, C-terminal domain"/>
    <property type="match status" value="1"/>
</dbReference>
<dbReference type="RefSeq" id="WP_330481648.1">
    <property type="nucleotide sequence ID" value="NZ_JAZBJZ010000001.1"/>
</dbReference>
<dbReference type="SUPFAM" id="SSF55781">
    <property type="entry name" value="GAF domain-like"/>
    <property type="match status" value="1"/>
</dbReference>
<keyword evidence="3" id="KW-0597">Phosphoprotein</keyword>
<dbReference type="InterPro" id="IPR003661">
    <property type="entry name" value="HisK_dim/P_dom"/>
</dbReference>
<reference evidence="11" key="1">
    <citation type="submission" date="2024-01" db="EMBL/GenBank/DDBJ databases">
        <title>Bank of Algae and Cyanobacteria of the Azores (BACA) strain genomes.</title>
        <authorList>
            <person name="Luz R."/>
            <person name="Cordeiro R."/>
            <person name="Fonseca A."/>
            <person name="Goncalves V."/>
        </authorList>
    </citation>
    <scope>NUCLEOTIDE SEQUENCE</scope>
    <source>
        <strain evidence="11">BACA0141</strain>
    </source>
</reference>
<dbReference type="InterPro" id="IPR000014">
    <property type="entry name" value="PAS"/>
</dbReference>
<dbReference type="SUPFAM" id="SSF47384">
    <property type="entry name" value="Homodimeric domain of signal transducing histidine kinase"/>
    <property type="match status" value="1"/>
</dbReference>
<dbReference type="InterPro" id="IPR001610">
    <property type="entry name" value="PAC"/>
</dbReference>
<evidence type="ECO:0000259" key="8">
    <source>
        <dbReference type="PROSITE" id="PS50109"/>
    </source>
</evidence>
<feature type="coiled-coil region" evidence="7">
    <location>
        <begin position="661"/>
        <end position="702"/>
    </location>
</feature>
<dbReference type="SUPFAM" id="SSF55785">
    <property type="entry name" value="PYP-like sensor domain (PAS domain)"/>
    <property type="match status" value="4"/>
</dbReference>
<dbReference type="SMART" id="SM00086">
    <property type="entry name" value="PAC"/>
    <property type="match status" value="4"/>
</dbReference>
<dbReference type="InterPro" id="IPR029016">
    <property type="entry name" value="GAF-like_dom_sf"/>
</dbReference>
<keyword evidence="5" id="KW-0418">Kinase</keyword>
<dbReference type="InterPro" id="IPR035965">
    <property type="entry name" value="PAS-like_dom_sf"/>
</dbReference>
<dbReference type="SMART" id="SM00091">
    <property type="entry name" value="PAS"/>
    <property type="match status" value="4"/>
</dbReference>
<evidence type="ECO:0000256" key="7">
    <source>
        <dbReference type="SAM" id="Coils"/>
    </source>
</evidence>
<keyword evidence="12" id="KW-1185">Reference proteome</keyword>
<dbReference type="SMART" id="SM00388">
    <property type="entry name" value="HisKA"/>
    <property type="match status" value="1"/>
</dbReference>
<evidence type="ECO:0000256" key="1">
    <source>
        <dbReference type="ARBA" id="ARBA00000085"/>
    </source>
</evidence>
<dbReference type="InterPro" id="IPR004358">
    <property type="entry name" value="Sig_transdc_His_kin-like_C"/>
</dbReference>
<dbReference type="AlphaFoldDB" id="A0AAW9PVQ4"/>
<dbReference type="Gene3D" id="1.10.287.130">
    <property type="match status" value="1"/>
</dbReference>
<dbReference type="Pfam" id="PF01590">
    <property type="entry name" value="GAF"/>
    <property type="match status" value="1"/>
</dbReference>
<dbReference type="PROSITE" id="PS50113">
    <property type="entry name" value="PAC"/>
    <property type="match status" value="4"/>
</dbReference>
<dbReference type="InterPro" id="IPR036890">
    <property type="entry name" value="HATPase_C_sf"/>
</dbReference>
<feature type="domain" description="Histidine kinase" evidence="8">
    <location>
        <begin position="709"/>
        <end position="927"/>
    </location>
</feature>
<dbReference type="InterPro" id="IPR052162">
    <property type="entry name" value="Sensor_kinase/Photoreceptor"/>
</dbReference>
<dbReference type="Pfam" id="PF13426">
    <property type="entry name" value="PAS_9"/>
    <property type="match status" value="3"/>
</dbReference>
<dbReference type="InterPro" id="IPR005467">
    <property type="entry name" value="His_kinase_dom"/>
</dbReference>
<keyword evidence="6" id="KW-0902">Two-component regulatory system</keyword>
<accession>A0AAW9PVQ4</accession>
<dbReference type="PANTHER" id="PTHR43304:SF1">
    <property type="entry name" value="PAC DOMAIN-CONTAINING PROTEIN"/>
    <property type="match status" value="1"/>
</dbReference>
<feature type="domain" description="PAC" evidence="10">
    <location>
        <begin position="625"/>
        <end position="677"/>
    </location>
</feature>
<keyword evidence="7" id="KW-0175">Coiled coil</keyword>
<dbReference type="InterPro" id="IPR013767">
    <property type="entry name" value="PAS_fold"/>
</dbReference>
<evidence type="ECO:0000259" key="10">
    <source>
        <dbReference type="PROSITE" id="PS50113"/>
    </source>
</evidence>
<proteinExistence type="predicted"/>
<evidence type="ECO:0000313" key="11">
    <source>
        <dbReference type="EMBL" id="MEE3715225.1"/>
    </source>
</evidence>
<dbReference type="PROSITE" id="PS50109">
    <property type="entry name" value="HIS_KIN"/>
    <property type="match status" value="1"/>
</dbReference>
<dbReference type="Gene3D" id="3.30.450.40">
    <property type="match status" value="1"/>
</dbReference>
<dbReference type="InterPro" id="IPR036097">
    <property type="entry name" value="HisK_dim/P_sf"/>
</dbReference>
<feature type="domain" description="PAS" evidence="9">
    <location>
        <begin position="299"/>
        <end position="363"/>
    </location>
</feature>
<evidence type="ECO:0000313" key="12">
    <source>
        <dbReference type="Proteomes" id="UP001333818"/>
    </source>
</evidence>
<feature type="domain" description="PAS" evidence="9">
    <location>
        <begin position="551"/>
        <end position="595"/>
    </location>
</feature>
<evidence type="ECO:0000256" key="2">
    <source>
        <dbReference type="ARBA" id="ARBA00012438"/>
    </source>
</evidence>
<feature type="domain" description="PAC" evidence="10">
    <location>
        <begin position="381"/>
        <end position="433"/>
    </location>
</feature>
<organism evidence="11 12">
    <name type="scientific">Tumidithrix elongata BACA0141</name>
    <dbReference type="NCBI Taxonomy" id="2716417"/>
    <lineage>
        <taxon>Bacteria</taxon>
        <taxon>Bacillati</taxon>
        <taxon>Cyanobacteriota</taxon>
        <taxon>Cyanophyceae</taxon>
        <taxon>Pseudanabaenales</taxon>
        <taxon>Pseudanabaenaceae</taxon>
        <taxon>Tumidithrix</taxon>
        <taxon>Tumidithrix elongata</taxon>
    </lineage>
</organism>
<evidence type="ECO:0000259" key="9">
    <source>
        <dbReference type="PROSITE" id="PS50112"/>
    </source>
</evidence>
<dbReference type="GO" id="GO:0000155">
    <property type="term" value="F:phosphorelay sensor kinase activity"/>
    <property type="evidence" value="ECO:0007669"/>
    <property type="project" value="InterPro"/>
</dbReference>
<feature type="domain" description="PAS" evidence="9">
    <location>
        <begin position="166"/>
        <end position="236"/>
    </location>
</feature>
<dbReference type="InterPro" id="IPR003594">
    <property type="entry name" value="HATPase_dom"/>
</dbReference>